<evidence type="ECO:0000256" key="1">
    <source>
        <dbReference type="PROSITE-ProRule" id="PRU00339"/>
    </source>
</evidence>
<dbReference type="EMBL" id="JMIB01000019">
    <property type="protein sequence ID" value="KDM91709.1"/>
    <property type="molecule type" value="Genomic_DNA"/>
</dbReference>
<gene>
    <name evidence="3" type="ORF">EA58_10085</name>
</gene>
<dbReference type="Pfam" id="PF12688">
    <property type="entry name" value="TPR_5"/>
    <property type="match status" value="1"/>
</dbReference>
<sequence length="160" mass="18360">MHSIIENAIELRKSGQYEASRKLLFSLLSNHEYQAKACLQIAWAYDNEGKEQEAITYYESALTGPLSTTERFDAIFGLACTLRSLGRYNDALTYFEQTISEYPDAIEVMPFYAMCLYNVGQHQDAISLLLELLVSTTNSDSIKNYQRAILLYSKDLDRQW</sequence>
<keyword evidence="4" id="KW-1185">Reference proteome</keyword>
<reference evidence="3 4" key="1">
    <citation type="submission" date="2014-04" db="EMBL/GenBank/DDBJ databases">
        <title>Draft genome sequence of Photobacterium halotolerans S2753: a solonamide, ngercheumicin and holomycin producer.</title>
        <authorList>
            <person name="Machado H.R."/>
            <person name="Gram L."/>
        </authorList>
    </citation>
    <scope>NUCLEOTIDE SEQUENCE [LARGE SCALE GENOMIC DNA]</scope>
    <source>
        <strain evidence="3 4">S2753</strain>
    </source>
</reference>
<feature type="repeat" description="TPR" evidence="1">
    <location>
        <begin position="72"/>
        <end position="105"/>
    </location>
</feature>
<dbReference type="SUPFAM" id="SSF48452">
    <property type="entry name" value="TPR-like"/>
    <property type="match status" value="1"/>
</dbReference>
<dbReference type="InterPro" id="IPR019734">
    <property type="entry name" value="TPR_rpt"/>
</dbReference>
<evidence type="ECO:0000313" key="4">
    <source>
        <dbReference type="Proteomes" id="UP000027192"/>
    </source>
</evidence>
<dbReference type="InterPro" id="IPR011990">
    <property type="entry name" value="TPR-like_helical_dom_sf"/>
</dbReference>
<comment type="caution">
    <text evidence="3">The sequence shown here is derived from an EMBL/GenBank/DDBJ whole genome shotgun (WGS) entry which is preliminary data.</text>
</comment>
<dbReference type="Proteomes" id="UP000027192">
    <property type="component" value="Unassembled WGS sequence"/>
</dbReference>
<evidence type="ECO:0000313" key="3">
    <source>
        <dbReference type="EMBL" id="KDM91709.1"/>
    </source>
</evidence>
<dbReference type="STRING" id="1654360.EA58_10085"/>
<accession>A0A066RN06</accession>
<dbReference type="AlphaFoldDB" id="A0A066RN06"/>
<dbReference type="InterPro" id="IPR041656">
    <property type="entry name" value="TPR_5"/>
</dbReference>
<protein>
    <recommendedName>
        <fullName evidence="2">Tetratrico peptide repeat group 5 domain-containing protein</fullName>
    </recommendedName>
</protein>
<dbReference type="RefSeq" id="WP_036751816.1">
    <property type="nucleotide sequence ID" value="NZ_JAGSGC010000007.1"/>
</dbReference>
<organism evidence="3 4">
    <name type="scientific">Photobacterium galatheae</name>
    <dbReference type="NCBI Taxonomy" id="1654360"/>
    <lineage>
        <taxon>Bacteria</taxon>
        <taxon>Pseudomonadati</taxon>
        <taxon>Pseudomonadota</taxon>
        <taxon>Gammaproteobacteria</taxon>
        <taxon>Vibrionales</taxon>
        <taxon>Vibrionaceae</taxon>
        <taxon>Photobacterium</taxon>
    </lineage>
</organism>
<dbReference type="SMART" id="SM00028">
    <property type="entry name" value="TPR"/>
    <property type="match status" value="2"/>
</dbReference>
<dbReference type="PROSITE" id="PS50005">
    <property type="entry name" value="TPR"/>
    <property type="match status" value="1"/>
</dbReference>
<feature type="domain" description="Tetratrico peptide repeat group 5" evidence="2">
    <location>
        <begin position="38"/>
        <end position="156"/>
    </location>
</feature>
<dbReference type="OrthoDB" id="193829at2"/>
<proteinExistence type="predicted"/>
<dbReference type="Gene3D" id="1.25.40.10">
    <property type="entry name" value="Tetratricopeptide repeat domain"/>
    <property type="match status" value="1"/>
</dbReference>
<name>A0A066RN06_9GAMM</name>
<keyword evidence="1" id="KW-0802">TPR repeat</keyword>
<evidence type="ECO:0000259" key="2">
    <source>
        <dbReference type="Pfam" id="PF12688"/>
    </source>
</evidence>